<keyword evidence="3" id="KW-1185">Reference proteome</keyword>
<comment type="caution">
    <text evidence="2">The sequence shown here is derived from an EMBL/GenBank/DDBJ whole genome shotgun (WGS) entry which is preliminary data.</text>
</comment>
<protein>
    <submittedName>
        <fullName evidence="2">Uncharacterized protein</fullName>
    </submittedName>
</protein>
<feature type="compositionally biased region" description="Basic residues" evidence="1">
    <location>
        <begin position="1"/>
        <end position="14"/>
    </location>
</feature>
<feature type="compositionally biased region" description="Polar residues" evidence="1">
    <location>
        <begin position="32"/>
        <end position="50"/>
    </location>
</feature>
<evidence type="ECO:0000256" key="1">
    <source>
        <dbReference type="SAM" id="MobiDB-lite"/>
    </source>
</evidence>
<reference evidence="2 3" key="1">
    <citation type="submission" date="2023-01" db="EMBL/GenBank/DDBJ databases">
        <title>Analysis of 21 Apiospora genomes using comparative genomics revels a genus with tremendous synthesis potential of carbohydrate active enzymes and secondary metabolites.</title>
        <authorList>
            <person name="Sorensen T."/>
        </authorList>
    </citation>
    <scope>NUCLEOTIDE SEQUENCE [LARGE SCALE GENOMIC DNA]</scope>
    <source>
        <strain evidence="2 3">CBS 117206</strain>
    </source>
</reference>
<evidence type="ECO:0000313" key="2">
    <source>
        <dbReference type="EMBL" id="KAK8132084.1"/>
    </source>
</evidence>
<dbReference type="Proteomes" id="UP001392437">
    <property type="component" value="Unassembled WGS sequence"/>
</dbReference>
<sequence>MLSLRKRIEKHRNLGRANCGGRHPSRVPRHQIWQSGPNSPARSTDTTEPQDPTKSDESAEEVAAAPRDTRSWATCKFAVVVRPRGIRHAMDREVEHTGNWSNSTSI</sequence>
<feature type="region of interest" description="Disordered" evidence="1">
    <location>
        <begin position="1"/>
        <end position="68"/>
    </location>
</feature>
<proteinExistence type="predicted"/>
<name>A0AAW0RBD2_9PEZI</name>
<gene>
    <name evidence="2" type="ORF">PG999_000257</name>
</gene>
<organism evidence="2 3">
    <name type="scientific">Apiospora kogelbergensis</name>
    <dbReference type="NCBI Taxonomy" id="1337665"/>
    <lineage>
        <taxon>Eukaryota</taxon>
        <taxon>Fungi</taxon>
        <taxon>Dikarya</taxon>
        <taxon>Ascomycota</taxon>
        <taxon>Pezizomycotina</taxon>
        <taxon>Sordariomycetes</taxon>
        <taxon>Xylariomycetidae</taxon>
        <taxon>Amphisphaeriales</taxon>
        <taxon>Apiosporaceae</taxon>
        <taxon>Apiospora</taxon>
    </lineage>
</organism>
<accession>A0AAW0RBD2</accession>
<dbReference type="EMBL" id="JAQQWP010000001">
    <property type="protein sequence ID" value="KAK8132084.1"/>
    <property type="molecule type" value="Genomic_DNA"/>
</dbReference>
<evidence type="ECO:0000313" key="3">
    <source>
        <dbReference type="Proteomes" id="UP001392437"/>
    </source>
</evidence>
<dbReference type="AlphaFoldDB" id="A0AAW0RBD2"/>